<proteinExistence type="predicted"/>
<gene>
    <name evidence="1" type="ORF">S03H2_36299</name>
</gene>
<sequence>VSFIATVNQALKPSTLDLISEFDLKKKLNYFP</sequence>
<protein>
    <submittedName>
        <fullName evidence="1">Uncharacterized protein</fullName>
    </submittedName>
</protein>
<dbReference type="EMBL" id="BARU01022268">
    <property type="protein sequence ID" value="GAH54834.1"/>
    <property type="molecule type" value="Genomic_DNA"/>
</dbReference>
<reference evidence="1" key="1">
    <citation type="journal article" date="2014" name="Front. Microbiol.">
        <title>High frequency of phylogenetically diverse reductive dehalogenase-homologous genes in deep subseafloor sedimentary metagenomes.</title>
        <authorList>
            <person name="Kawai M."/>
            <person name="Futagami T."/>
            <person name="Toyoda A."/>
            <person name="Takaki Y."/>
            <person name="Nishi S."/>
            <person name="Hori S."/>
            <person name="Arai W."/>
            <person name="Tsubouchi T."/>
            <person name="Morono Y."/>
            <person name="Uchiyama I."/>
            <person name="Ito T."/>
            <person name="Fujiyama A."/>
            <person name="Inagaki F."/>
            <person name="Takami H."/>
        </authorList>
    </citation>
    <scope>NUCLEOTIDE SEQUENCE</scope>
    <source>
        <strain evidence="1">Expedition CK06-06</strain>
    </source>
</reference>
<evidence type="ECO:0000313" key="1">
    <source>
        <dbReference type="EMBL" id="GAH54834.1"/>
    </source>
</evidence>
<dbReference type="AlphaFoldDB" id="X1HLV8"/>
<name>X1HLV8_9ZZZZ</name>
<comment type="caution">
    <text evidence="1">The sequence shown here is derived from an EMBL/GenBank/DDBJ whole genome shotgun (WGS) entry which is preliminary data.</text>
</comment>
<feature type="non-terminal residue" evidence="1">
    <location>
        <position position="1"/>
    </location>
</feature>
<accession>X1HLV8</accession>
<organism evidence="1">
    <name type="scientific">marine sediment metagenome</name>
    <dbReference type="NCBI Taxonomy" id="412755"/>
    <lineage>
        <taxon>unclassified sequences</taxon>
        <taxon>metagenomes</taxon>
        <taxon>ecological metagenomes</taxon>
    </lineage>
</organism>